<comment type="caution">
    <text evidence="1">The sequence shown here is derived from an EMBL/GenBank/DDBJ whole genome shotgun (WGS) entry which is preliminary data.</text>
</comment>
<dbReference type="InterPro" id="IPR007475">
    <property type="entry name" value="UbiK"/>
</dbReference>
<sequence length="90" mass="10008">MKDHPVLQAMIEEITQRLTASKGAEEAAHLDPARIQQIIQQAAAKLDLVTQEDYQRLLAIHQRSRQKMDQLAARVAQLEAQVLPSSPGLS</sequence>
<protein>
    <submittedName>
        <fullName evidence="1">Accessory factor UbiK family protein</fullName>
    </submittedName>
</protein>
<reference evidence="1 2" key="1">
    <citation type="submission" date="2024-02" db="EMBL/GenBank/DDBJ databases">
        <title>Marinospirillum sp. MEB 164 isolated from Lonar lake sediment.</title>
        <authorList>
            <person name="Joshi A."/>
            <person name="Thite S."/>
        </authorList>
    </citation>
    <scope>NUCLEOTIDE SEQUENCE [LARGE SCALE GENOMIC DNA]</scope>
    <source>
        <strain evidence="1 2">MEB164</strain>
    </source>
</reference>
<accession>A0ABW8PVK8</accession>
<organism evidence="1 2">
    <name type="scientific">Marinospirillum alkalitolerans</name>
    <dbReference type="NCBI Taxonomy" id="3123374"/>
    <lineage>
        <taxon>Bacteria</taxon>
        <taxon>Pseudomonadati</taxon>
        <taxon>Pseudomonadota</taxon>
        <taxon>Gammaproteobacteria</taxon>
        <taxon>Oceanospirillales</taxon>
        <taxon>Oceanospirillaceae</taxon>
        <taxon>Marinospirillum</taxon>
    </lineage>
</organism>
<evidence type="ECO:0000313" key="2">
    <source>
        <dbReference type="Proteomes" id="UP001621714"/>
    </source>
</evidence>
<keyword evidence="2" id="KW-1185">Reference proteome</keyword>
<dbReference type="Proteomes" id="UP001621714">
    <property type="component" value="Unassembled WGS sequence"/>
</dbReference>
<dbReference type="Pfam" id="PF04380">
    <property type="entry name" value="BMFP"/>
    <property type="match status" value="1"/>
</dbReference>
<gene>
    <name evidence="1" type="ORF">V6U78_04505</name>
</gene>
<dbReference type="RefSeq" id="WP_405337712.1">
    <property type="nucleotide sequence ID" value="NZ_JBANFI010000002.1"/>
</dbReference>
<name>A0ABW8PVK8_9GAMM</name>
<evidence type="ECO:0000313" key="1">
    <source>
        <dbReference type="EMBL" id="MFK7160295.1"/>
    </source>
</evidence>
<dbReference type="EMBL" id="JBANFI010000002">
    <property type="protein sequence ID" value="MFK7160295.1"/>
    <property type="molecule type" value="Genomic_DNA"/>
</dbReference>
<proteinExistence type="predicted"/>